<dbReference type="InterPro" id="IPR036322">
    <property type="entry name" value="WD40_repeat_dom_sf"/>
</dbReference>
<dbReference type="InterPro" id="IPR001680">
    <property type="entry name" value="WD40_rpt"/>
</dbReference>
<dbReference type="InterPro" id="IPR051243">
    <property type="entry name" value="PcG_WD-repeat"/>
</dbReference>
<dbReference type="AlphaFoldDB" id="A0AAW1PBR8"/>
<dbReference type="InterPro" id="IPR015943">
    <property type="entry name" value="WD40/YVTN_repeat-like_dom_sf"/>
</dbReference>
<feature type="region of interest" description="Disordered" evidence="6">
    <location>
        <begin position="244"/>
        <end position="266"/>
    </location>
</feature>
<gene>
    <name evidence="7" type="ORF">WJX72_007289</name>
</gene>
<keyword evidence="2" id="KW-0853">WD repeat</keyword>
<evidence type="ECO:0000256" key="6">
    <source>
        <dbReference type="SAM" id="MobiDB-lite"/>
    </source>
</evidence>
<dbReference type="SUPFAM" id="SSF50978">
    <property type="entry name" value="WD40 repeat-like"/>
    <property type="match status" value="1"/>
</dbReference>
<evidence type="ECO:0000256" key="3">
    <source>
        <dbReference type="ARBA" id="ARBA00022737"/>
    </source>
</evidence>
<sequence length="423" mass="45276">MNAEAARLVKERKADIEQLGLDQYRQQALKHLKIKTVVKESHGTPIHQLLFNFMDPAMHNLFATVGKDQATVYDDVHMGDYVGVVVHFVNESTAHAKGGDLLACAWLNTTGWTVHPQGDACLAVAGASDEIAIISVVEARVIKLLKGPPRDPGAKPADKDPIVELCSCPGRPGLLASLSKQGTARLWDVPSQKLLAVYDNTGAACLALHPDGTSLWTGGKKGNKAVLYSYEAPSQPQADLCTSDSLRKGKGVSPSRQEVEMGGGSHGDSTIDCMRFVEGERLVTKSSDGRMFVWDCARNTQLATWKVPACNAIGGQSSRCQFGTTADGQYVCAGNSTGDVYVYSASTGQRIAHVSPVKVSAPVRACGLSDDCRHLGAVLGNGFVFRYEYIKPEEKPEEAAASEMEPEAETEPDTDAADTEPDA</sequence>
<keyword evidence="4" id="KW-0805">Transcription regulation</keyword>
<protein>
    <submittedName>
        <fullName evidence="7">Uncharacterized protein</fullName>
    </submittedName>
</protein>
<evidence type="ECO:0000256" key="1">
    <source>
        <dbReference type="ARBA" id="ARBA00008075"/>
    </source>
</evidence>
<evidence type="ECO:0000256" key="5">
    <source>
        <dbReference type="ARBA" id="ARBA00023163"/>
    </source>
</evidence>
<feature type="region of interest" description="Disordered" evidence="6">
    <location>
        <begin position="395"/>
        <end position="423"/>
    </location>
</feature>
<dbReference type="PANTHER" id="PTHR10253">
    <property type="entry name" value="POLYCOMB PROTEIN"/>
    <property type="match status" value="1"/>
</dbReference>
<comment type="similarity">
    <text evidence="1">Belongs to the WD repeat ESC family.</text>
</comment>
<accession>A0AAW1PBR8</accession>
<evidence type="ECO:0000256" key="4">
    <source>
        <dbReference type="ARBA" id="ARBA00023015"/>
    </source>
</evidence>
<keyword evidence="3" id="KW-0677">Repeat</keyword>
<reference evidence="7 8" key="1">
    <citation type="journal article" date="2024" name="Nat. Commun.">
        <title>Phylogenomics reveals the evolutionary origins of lichenization in chlorophyte algae.</title>
        <authorList>
            <person name="Puginier C."/>
            <person name="Libourel C."/>
            <person name="Otte J."/>
            <person name="Skaloud P."/>
            <person name="Haon M."/>
            <person name="Grisel S."/>
            <person name="Petersen M."/>
            <person name="Berrin J.G."/>
            <person name="Delaux P.M."/>
            <person name="Dal Grande F."/>
            <person name="Keller J."/>
        </authorList>
    </citation>
    <scope>NUCLEOTIDE SEQUENCE [LARGE SCALE GENOMIC DNA]</scope>
    <source>
        <strain evidence="7 8">SAG 2043</strain>
    </source>
</reference>
<dbReference type="Gene3D" id="2.130.10.10">
    <property type="entry name" value="YVTN repeat-like/Quinoprotein amine dehydrogenase"/>
    <property type="match status" value="1"/>
</dbReference>
<keyword evidence="8" id="KW-1185">Reference proteome</keyword>
<feature type="compositionally biased region" description="Acidic residues" evidence="6">
    <location>
        <begin position="404"/>
        <end position="423"/>
    </location>
</feature>
<evidence type="ECO:0000313" key="7">
    <source>
        <dbReference type="EMBL" id="KAK9805229.1"/>
    </source>
</evidence>
<evidence type="ECO:0000256" key="2">
    <source>
        <dbReference type="ARBA" id="ARBA00022574"/>
    </source>
</evidence>
<comment type="caution">
    <text evidence="7">The sequence shown here is derived from an EMBL/GenBank/DDBJ whole genome shotgun (WGS) entry which is preliminary data.</text>
</comment>
<evidence type="ECO:0000313" key="8">
    <source>
        <dbReference type="Proteomes" id="UP001489004"/>
    </source>
</evidence>
<dbReference type="EMBL" id="JALJOR010000016">
    <property type="protein sequence ID" value="KAK9805229.1"/>
    <property type="molecule type" value="Genomic_DNA"/>
</dbReference>
<organism evidence="7 8">
    <name type="scientific">[Myrmecia] bisecta</name>
    <dbReference type="NCBI Taxonomy" id="41462"/>
    <lineage>
        <taxon>Eukaryota</taxon>
        <taxon>Viridiplantae</taxon>
        <taxon>Chlorophyta</taxon>
        <taxon>core chlorophytes</taxon>
        <taxon>Trebouxiophyceae</taxon>
        <taxon>Trebouxiales</taxon>
        <taxon>Trebouxiaceae</taxon>
        <taxon>Myrmecia</taxon>
    </lineage>
</organism>
<dbReference type="SMART" id="SM00320">
    <property type="entry name" value="WD40"/>
    <property type="match status" value="3"/>
</dbReference>
<dbReference type="Proteomes" id="UP001489004">
    <property type="component" value="Unassembled WGS sequence"/>
</dbReference>
<name>A0AAW1PBR8_9CHLO</name>
<proteinExistence type="inferred from homology"/>
<keyword evidence="5" id="KW-0804">Transcription</keyword>